<evidence type="ECO:0000313" key="2">
    <source>
        <dbReference type="EMBL" id="KAF0677031.1"/>
    </source>
</evidence>
<keyword evidence="3" id="KW-1185">Reference proteome</keyword>
<dbReference type="EMBL" id="APKE01000010">
    <property type="protein sequence ID" value="KAF0677031.1"/>
    <property type="molecule type" value="Genomic_DNA"/>
</dbReference>
<feature type="transmembrane region" description="Helical" evidence="1">
    <location>
        <begin position="17"/>
        <end position="35"/>
    </location>
</feature>
<name>A0A921NQL3_9RHOB</name>
<protein>
    <recommendedName>
        <fullName evidence="4">PH domain-containing protein</fullName>
    </recommendedName>
</protein>
<comment type="caution">
    <text evidence="2">The sequence shown here is derived from an EMBL/GenBank/DDBJ whole genome shotgun (WGS) entry which is preliminary data.</text>
</comment>
<evidence type="ECO:0000256" key="1">
    <source>
        <dbReference type="SAM" id="Phobius"/>
    </source>
</evidence>
<proteinExistence type="predicted"/>
<evidence type="ECO:0000313" key="3">
    <source>
        <dbReference type="Proteomes" id="UP000698242"/>
    </source>
</evidence>
<keyword evidence="1" id="KW-0472">Membrane</keyword>
<keyword evidence="1" id="KW-1133">Transmembrane helix</keyword>
<evidence type="ECO:0008006" key="4">
    <source>
        <dbReference type="Google" id="ProtNLM"/>
    </source>
</evidence>
<gene>
    <name evidence="2" type="ORF">PMES_00828</name>
</gene>
<reference evidence="2" key="1">
    <citation type="submission" date="2013-03" db="EMBL/GenBank/DDBJ databases">
        <title>Genome Sequence of the Profundibacterium mesophilum strain KAUST100406-0324T from Red Sea, a novel genus in the family Rhodobacteraceae.</title>
        <authorList>
            <person name="Essack M."/>
            <person name="Alam I."/>
            <person name="Lafi F."/>
            <person name="Alawi W."/>
            <person name="Kamanu F."/>
            <person name="Al-Suwailem A."/>
            <person name="Lee O.O."/>
            <person name="Xu Y."/>
            <person name="Bajic V."/>
            <person name="Qian P.-Y."/>
            <person name="Archer J."/>
        </authorList>
    </citation>
    <scope>NUCLEOTIDE SEQUENCE</scope>
    <source>
        <strain evidence="2">KAUST100406-0324</strain>
    </source>
</reference>
<dbReference type="AlphaFoldDB" id="A0A921NQL3"/>
<accession>A0A921NQL3</accession>
<organism evidence="2 3">
    <name type="scientific">Profundibacterium mesophilum KAUST100406-0324</name>
    <dbReference type="NCBI Taxonomy" id="1037889"/>
    <lineage>
        <taxon>Bacteria</taxon>
        <taxon>Pseudomonadati</taxon>
        <taxon>Pseudomonadota</taxon>
        <taxon>Alphaproteobacteria</taxon>
        <taxon>Rhodobacterales</taxon>
        <taxon>Roseobacteraceae</taxon>
        <taxon>Profundibacterium</taxon>
    </lineage>
</organism>
<dbReference type="RefSeq" id="WP_159964240.1">
    <property type="nucleotide sequence ID" value="NZ_APKE01000010.1"/>
</dbReference>
<keyword evidence="1" id="KW-0812">Transmembrane</keyword>
<dbReference type="OrthoDB" id="7862519at2"/>
<dbReference type="Proteomes" id="UP000698242">
    <property type="component" value="Unassembled WGS sequence"/>
</dbReference>
<sequence>MTHTPIVTLAPSPTRRMLGTAVLGALAALLAWVAISTAPSWPWRLFLLVAAGVSIYGAARVWESAGRRIVLSEAGLFDDTGRSIAPLDQIASVDRGVFAFKPSNGFVLHLKRPAGQAWAPGMWWRVGRRVGVGGITAPAQARSMSEVIAVMLVRRDEGHPVTGPLETP</sequence>